<dbReference type="Proteomes" id="UP001575652">
    <property type="component" value="Unassembled WGS sequence"/>
</dbReference>
<dbReference type="InterPro" id="IPR036388">
    <property type="entry name" value="WH-like_DNA-bd_sf"/>
</dbReference>
<accession>A0ABV4USB4</accession>
<dbReference type="PANTHER" id="PTHR42942:SF1">
    <property type="entry name" value="ALKYLTRANSFERASE-LIKE PROTEIN 1"/>
    <property type="match status" value="1"/>
</dbReference>
<evidence type="ECO:0000256" key="1">
    <source>
        <dbReference type="ARBA" id="ARBA00022763"/>
    </source>
</evidence>
<dbReference type="InterPro" id="IPR052520">
    <property type="entry name" value="ATL_DNA_repair"/>
</dbReference>
<dbReference type="Gene3D" id="1.10.10.10">
    <property type="entry name" value="Winged helix-like DNA-binding domain superfamily/Winged helix DNA-binding domain"/>
    <property type="match status" value="1"/>
</dbReference>
<dbReference type="Pfam" id="PF01035">
    <property type="entry name" value="DNA_binding_1"/>
    <property type="match status" value="1"/>
</dbReference>
<reference evidence="3 4" key="1">
    <citation type="submission" date="2024-09" db="EMBL/GenBank/DDBJ databases">
        <authorList>
            <person name="Salinas-Garcia M.A."/>
            <person name="Prieme A."/>
        </authorList>
    </citation>
    <scope>NUCLEOTIDE SEQUENCE [LARGE SCALE GENOMIC DNA]</scope>
    <source>
        <strain evidence="3 4">DSM 21081</strain>
    </source>
</reference>
<keyword evidence="4" id="KW-1185">Reference proteome</keyword>
<protein>
    <submittedName>
        <fullName evidence="3">MGMT family protein</fullName>
    </submittedName>
</protein>
<comment type="caution">
    <text evidence="3">The sequence shown here is derived from an EMBL/GenBank/DDBJ whole genome shotgun (WGS) entry which is preliminary data.</text>
</comment>
<evidence type="ECO:0000313" key="3">
    <source>
        <dbReference type="EMBL" id="MFB0835585.1"/>
    </source>
</evidence>
<proteinExistence type="predicted"/>
<dbReference type="InterPro" id="IPR014048">
    <property type="entry name" value="MethylDNA_cys_MeTrfase_DNA-bd"/>
</dbReference>
<dbReference type="EMBL" id="JBHDLJ010000012">
    <property type="protein sequence ID" value="MFB0835585.1"/>
    <property type="molecule type" value="Genomic_DNA"/>
</dbReference>
<evidence type="ECO:0000313" key="4">
    <source>
        <dbReference type="Proteomes" id="UP001575652"/>
    </source>
</evidence>
<gene>
    <name evidence="3" type="ORF">ACETWP_13415</name>
</gene>
<evidence type="ECO:0000259" key="2">
    <source>
        <dbReference type="Pfam" id="PF01035"/>
    </source>
</evidence>
<feature type="domain" description="Methylated-DNA-[protein]-cysteine S-methyltransferase DNA binding" evidence="2">
    <location>
        <begin position="6"/>
        <end position="78"/>
    </location>
</feature>
<dbReference type="InterPro" id="IPR036217">
    <property type="entry name" value="MethylDNA_cys_MeTrfase_DNAb"/>
</dbReference>
<name>A0ABV4USB4_9MICC</name>
<dbReference type="SUPFAM" id="SSF46767">
    <property type="entry name" value="Methylated DNA-protein cysteine methyltransferase, C-terminal domain"/>
    <property type="match status" value="1"/>
</dbReference>
<dbReference type="PANTHER" id="PTHR42942">
    <property type="entry name" value="6-O-METHYLGUANINE DNA METHYLTRANSFERASE"/>
    <property type="match status" value="1"/>
</dbReference>
<organism evidence="3 4">
    <name type="scientific">Arthrobacter halodurans</name>
    <dbReference type="NCBI Taxonomy" id="516699"/>
    <lineage>
        <taxon>Bacteria</taxon>
        <taxon>Bacillati</taxon>
        <taxon>Actinomycetota</taxon>
        <taxon>Actinomycetes</taxon>
        <taxon>Micrococcales</taxon>
        <taxon>Micrococcaceae</taxon>
        <taxon>Arthrobacter</taxon>
    </lineage>
</organism>
<dbReference type="CDD" id="cd06445">
    <property type="entry name" value="ATase"/>
    <property type="match status" value="1"/>
</dbReference>
<dbReference type="RefSeq" id="WP_373972760.1">
    <property type="nucleotide sequence ID" value="NZ_JBHDLJ010000012.1"/>
</dbReference>
<sequence>MRNDYADAVLRVASLVGPGSVLSYGDVAELLDAGGPRQVGAAMSRSGVAGGRGADGGPGSGVVPWWRVIRANGTLPDPLAAEAQEHWAAEATPLRGGRVDMARARWRPTERDFAEIDALAEGLSHSAAPKRGTPMV</sequence>
<keyword evidence="1" id="KW-0227">DNA damage</keyword>